<feature type="region of interest" description="Disordered" evidence="1">
    <location>
        <begin position="158"/>
        <end position="199"/>
    </location>
</feature>
<proteinExistence type="predicted"/>
<protein>
    <submittedName>
        <fullName evidence="2">DUF3106 domain-containing protein</fullName>
    </submittedName>
</protein>
<dbReference type="Proteomes" id="UP001589844">
    <property type="component" value="Unassembled WGS sequence"/>
</dbReference>
<evidence type="ECO:0000313" key="3">
    <source>
        <dbReference type="Proteomes" id="UP001589844"/>
    </source>
</evidence>
<dbReference type="InterPro" id="IPR021455">
    <property type="entry name" value="DUF3106"/>
</dbReference>
<dbReference type="Pfam" id="PF11304">
    <property type="entry name" value="DUF3106"/>
    <property type="match status" value="1"/>
</dbReference>
<reference evidence="2 3" key="1">
    <citation type="submission" date="2024-09" db="EMBL/GenBank/DDBJ databases">
        <authorList>
            <person name="Sun Q."/>
            <person name="Mori K."/>
        </authorList>
    </citation>
    <scope>NUCLEOTIDE SEQUENCE [LARGE SCALE GENOMIC DNA]</scope>
    <source>
        <strain evidence="2 3">CCM 8677</strain>
    </source>
</reference>
<name>A0ABV6IFX6_9BURK</name>
<organism evidence="2 3">
    <name type="scientific">Undibacterium danionis</name>
    <dbReference type="NCBI Taxonomy" id="1812100"/>
    <lineage>
        <taxon>Bacteria</taxon>
        <taxon>Pseudomonadati</taxon>
        <taxon>Pseudomonadota</taxon>
        <taxon>Betaproteobacteria</taxon>
        <taxon>Burkholderiales</taxon>
        <taxon>Oxalobacteraceae</taxon>
        <taxon>Undibacterium</taxon>
    </lineage>
</organism>
<evidence type="ECO:0000313" key="2">
    <source>
        <dbReference type="EMBL" id="MFC0350739.1"/>
    </source>
</evidence>
<feature type="compositionally biased region" description="Polar residues" evidence="1">
    <location>
        <begin position="183"/>
        <end position="199"/>
    </location>
</feature>
<accession>A0ABV6IFX6</accession>
<evidence type="ECO:0000256" key="1">
    <source>
        <dbReference type="SAM" id="MobiDB-lite"/>
    </source>
</evidence>
<gene>
    <name evidence="2" type="ORF">ACFFJH_13025</name>
</gene>
<sequence>MQNPPAFVAPSSAATSAQVVNPAVETNPKPASTKAITLTTLPAMNKTNWADLSAEQRAALAPLAKEWDKMDDLRKKKWLGIANKYANMKPEEQLRVQERVQAWVKMTPEQRMAVRENFANTAKKSPEQKSAQWQQYQQLSEEEKAKLANEAKTKKIITTIQPESKRTTPILAPLKKGPPVVNPASSAASQASVKPVNNN</sequence>
<dbReference type="EMBL" id="JBHLXJ010000014">
    <property type="protein sequence ID" value="MFC0350739.1"/>
    <property type="molecule type" value="Genomic_DNA"/>
</dbReference>
<comment type="caution">
    <text evidence="2">The sequence shown here is derived from an EMBL/GenBank/DDBJ whole genome shotgun (WGS) entry which is preliminary data.</text>
</comment>
<keyword evidence="3" id="KW-1185">Reference proteome</keyword>
<dbReference type="RefSeq" id="WP_390213255.1">
    <property type="nucleotide sequence ID" value="NZ_JBHLXJ010000014.1"/>
</dbReference>